<keyword evidence="1" id="KW-0175">Coiled coil</keyword>
<dbReference type="EMBL" id="JABBWM010000053">
    <property type="protein sequence ID" value="KAG2100717.1"/>
    <property type="molecule type" value="Genomic_DNA"/>
</dbReference>
<evidence type="ECO:0000256" key="1">
    <source>
        <dbReference type="SAM" id="Coils"/>
    </source>
</evidence>
<protein>
    <submittedName>
        <fullName evidence="3">Uncharacterized protein</fullName>
    </submittedName>
</protein>
<keyword evidence="4" id="KW-1185">Reference proteome</keyword>
<dbReference type="RefSeq" id="XP_041289660.1">
    <property type="nucleotide sequence ID" value="XM_041431622.1"/>
</dbReference>
<reference evidence="3" key="1">
    <citation type="journal article" date="2020" name="New Phytol.">
        <title>Comparative genomics reveals dynamic genome evolution in host specialist ectomycorrhizal fungi.</title>
        <authorList>
            <person name="Lofgren L.A."/>
            <person name="Nguyen N.H."/>
            <person name="Vilgalys R."/>
            <person name="Ruytinx J."/>
            <person name="Liao H.L."/>
            <person name="Branco S."/>
            <person name="Kuo A."/>
            <person name="LaButti K."/>
            <person name="Lipzen A."/>
            <person name="Andreopoulos W."/>
            <person name="Pangilinan J."/>
            <person name="Riley R."/>
            <person name="Hundley H."/>
            <person name="Na H."/>
            <person name="Barry K."/>
            <person name="Grigoriev I.V."/>
            <person name="Stajich J.E."/>
            <person name="Kennedy P.G."/>
        </authorList>
    </citation>
    <scope>NUCLEOTIDE SEQUENCE</scope>
    <source>
        <strain evidence="3">FC423</strain>
    </source>
</reference>
<sequence>LEETSARFLISSSPIKSSTRLPTMPLAIISPVKHALKSRLHCNMSLKSTREKKLEEEVKNLTKQVTMLKEHVSALQATVILQGCYCDRVHNHLETQEKKGCRDSDNIKLNGDGMPRLLTSDEVFKQVLQYQEHQQAKAAEKETRKAAREARTREMEVWMQEDEVRKSRNKAKTEQWKVAVKEWEAERVLAKQERRKLQWKKPVRGSIEKPCPKPKNPRKIGGNIDEEDGQDQGEYIDIHEGSIGDDSECEDDDE</sequence>
<evidence type="ECO:0000313" key="4">
    <source>
        <dbReference type="Proteomes" id="UP000823399"/>
    </source>
</evidence>
<feature type="non-terminal residue" evidence="3">
    <location>
        <position position="1"/>
    </location>
</feature>
<evidence type="ECO:0000313" key="3">
    <source>
        <dbReference type="EMBL" id="KAG2100717.1"/>
    </source>
</evidence>
<dbReference type="OrthoDB" id="2668279at2759"/>
<name>A0A9P7JR28_9AGAM</name>
<dbReference type="Proteomes" id="UP000823399">
    <property type="component" value="Unassembled WGS sequence"/>
</dbReference>
<dbReference type="AlphaFoldDB" id="A0A9P7JR28"/>
<accession>A0A9P7JR28</accession>
<evidence type="ECO:0000256" key="2">
    <source>
        <dbReference type="SAM" id="MobiDB-lite"/>
    </source>
</evidence>
<feature type="region of interest" description="Disordered" evidence="2">
    <location>
        <begin position="199"/>
        <end position="254"/>
    </location>
</feature>
<organism evidence="3 4">
    <name type="scientific">Suillus discolor</name>
    <dbReference type="NCBI Taxonomy" id="1912936"/>
    <lineage>
        <taxon>Eukaryota</taxon>
        <taxon>Fungi</taxon>
        <taxon>Dikarya</taxon>
        <taxon>Basidiomycota</taxon>
        <taxon>Agaricomycotina</taxon>
        <taxon>Agaricomycetes</taxon>
        <taxon>Agaricomycetidae</taxon>
        <taxon>Boletales</taxon>
        <taxon>Suillineae</taxon>
        <taxon>Suillaceae</taxon>
        <taxon>Suillus</taxon>
    </lineage>
</organism>
<dbReference type="GeneID" id="64693881"/>
<feature type="compositionally biased region" description="Acidic residues" evidence="2">
    <location>
        <begin position="243"/>
        <end position="254"/>
    </location>
</feature>
<gene>
    <name evidence="3" type="ORF">F5147DRAFT_581931</name>
</gene>
<comment type="caution">
    <text evidence="3">The sequence shown here is derived from an EMBL/GenBank/DDBJ whole genome shotgun (WGS) entry which is preliminary data.</text>
</comment>
<proteinExistence type="predicted"/>
<feature type="coiled-coil region" evidence="1">
    <location>
        <begin position="44"/>
        <end position="78"/>
    </location>
</feature>